<name>A0A9N9QI14_9CUCU</name>
<feature type="domain" description="C2H2-type" evidence="11">
    <location>
        <begin position="704"/>
        <end position="731"/>
    </location>
</feature>
<dbReference type="SUPFAM" id="SSF57716">
    <property type="entry name" value="Glucocorticoid receptor-like (DNA-binding domain)"/>
    <property type="match status" value="1"/>
</dbReference>
<feature type="domain" description="C2H2-type" evidence="11">
    <location>
        <begin position="474"/>
        <end position="502"/>
    </location>
</feature>
<dbReference type="FunFam" id="3.30.160.60:FF:000688">
    <property type="entry name" value="zinc finger protein 197 isoform X1"/>
    <property type="match status" value="1"/>
</dbReference>
<dbReference type="GO" id="GO:0008270">
    <property type="term" value="F:zinc ion binding"/>
    <property type="evidence" value="ECO:0007669"/>
    <property type="project" value="UniProtKB-UniRule"/>
</dbReference>
<evidence type="ECO:0000313" key="14">
    <source>
        <dbReference type="Proteomes" id="UP001152799"/>
    </source>
</evidence>
<evidence type="ECO:0000256" key="6">
    <source>
        <dbReference type="ARBA" id="ARBA00023015"/>
    </source>
</evidence>
<dbReference type="GO" id="GO:0005634">
    <property type="term" value="C:nucleus"/>
    <property type="evidence" value="ECO:0007669"/>
    <property type="project" value="UniProtKB-SubCell"/>
</dbReference>
<feature type="binding site" evidence="10">
    <location>
        <position position="101"/>
    </location>
    <ligand>
        <name>Zn(2+)</name>
        <dbReference type="ChEBI" id="CHEBI:29105"/>
    </ligand>
</feature>
<dbReference type="EMBL" id="OU892277">
    <property type="protein sequence ID" value="CAG9759470.1"/>
    <property type="molecule type" value="Genomic_DNA"/>
</dbReference>
<keyword evidence="6" id="KW-0805">Transcription regulation</keyword>
<keyword evidence="2 10" id="KW-0479">Metal-binding</keyword>
<dbReference type="Pfam" id="PF07776">
    <property type="entry name" value="zf-AD"/>
    <property type="match status" value="1"/>
</dbReference>
<dbReference type="SUPFAM" id="SSF57667">
    <property type="entry name" value="beta-beta-alpha zinc fingers"/>
    <property type="match status" value="3"/>
</dbReference>
<evidence type="ECO:0000259" key="12">
    <source>
        <dbReference type="PROSITE" id="PS51915"/>
    </source>
</evidence>
<dbReference type="InterPro" id="IPR013087">
    <property type="entry name" value="Znf_C2H2_type"/>
</dbReference>
<evidence type="ECO:0000256" key="4">
    <source>
        <dbReference type="ARBA" id="ARBA00022771"/>
    </source>
</evidence>
<evidence type="ECO:0000256" key="8">
    <source>
        <dbReference type="ARBA" id="ARBA00023242"/>
    </source>
</evidence>
<keyword evidence="4 9" id="KW-0863">Zinc-finger</keyword>
<evidence type="ECO:0000256" key="3">
    <source>
        <dbReference type="ARBA" id="ARBA00022737"/>
    </source>
</evidence>
<feature type="binding site" evidence="10">
    <location>
        <position position="60"/>
    </location>
    <ligand>
        <name>Zn(2+)</name>
        <dbReference type="ChEBI" id="CHEBI:29105"/>
    </ligand>
</feature>
<evidence type="ECO:0000256" key="2">
    <source>
        <dbReference type="ARBA" id="ARBA00022723"/>
    </source>
</evidence>
<evidence type="ECO:0000256" key="7">
    <source>
        <dbReference type="ARBA" id="ARBA00023163"/>
    </source>
</evidence>
<dbReference type="PANTHER" id="PTHR47772:SF13">
    <property type="entry name" value="GASTRULA ZINC FINGER PROTEIN XLCGF49.1-LIKE-RELATED"/>
    <property type="match status" value="1"/>
</dbReference>
<keyword evidence="7" id="KW-0804">Transcription</keyword>
<dbReference type="PROSITE" id="PS50157">
    <property type="entry name" value="ZINC_FINGER_C2H2_2"/>
    <property type="match status" value="8"/>
</dbReference>
<evidence type="ECO:0000313" key="13">
    <source>
        <dbReference type="EMBL" id="CAG9759470.1"/>
    </source>
</evidence>
<feature type="domain" description="C2H2-type" evidence="11">
    <location>
        <begin position="628"/>
        <end position="650"/>
    </location>
</feature>
<dbReference type="Gene3D" id="3.30.160.60">
    <property type="entry name" value="Classic Zinc Finger"/>
    <property type="match status" value="8"/>
</dbReference>
<dbReference type="Pfam" id="PF13894">
    <property type="entry name" value="zf-C2H2_4"/>
    <property type="match status" value="1"/>
</dbReference>
<keyword evidence="8" id="KW-0539">Nucleus</keyword>
<dbReference type="InterPro" id="IPR036236">
    <property type="entry name" value="Znf_C2H2_sf"/>
</dbReference>
<dbReference type="SMART" id="SM00355">
    <property type="entry name" value="ZnF_C2H2"/>
    <property type="match status" value="13"/>
</dbReference>
<accession>A0A9N9QI14</accession>
<feature type="domain" description="ZAD" evidence="12">
    <location>
        <begin position="55"/>
        <end position="128"/>
    </location>
</feature>
<evidence type="ECO:0000259" key="11">
    <source>
        <dbReference type="PROSITE" id="PS50157"/>
    </source>
</evidence>
<organism evidence="13 14">
    <name type="scientific">Ceutorhynchus assimilis</name>
    <name type="common">cabbage seed weevil</name>
    <dbReference type="NCBI Taxonomy" id="467358"/>
    <lineage>
        <taxon>Eukaryota</taxon>
        <taxon>Metazoa</taxon>
        <taxon>Ecdysozoa</taxon>
        <taxon>Arthropoda</taxon>
        <taxon>Hexapoda</taxon>
        <taxon>Insecta</taxon>
        <taxon>Pterygota</taxon>
        <taxon>Neoptera</taxon>
        <taxon>Endopterygota</taxon>
        <taxon>Coleoptera</taxon>
        <taxon>Polyphaga</taxon>
        <taxon>Cucujiformia</taxon>
        <taxon>Curculionidae</taxon>
        <taxon>Ceutorhynchinae</taxon>
        <taxon>Ceutorhynchus</taxon>
    </lineage>
</organism>
<dbReference type="PROSITE" id="PS00028">
    <property type="entry name" value="ZINC_FINGER_C2H2_1"/>
    <property type="match status" value="9"/>
</dbReference>
<feature type="domain" description="C2H2-type" evidence="11">
    <location>
        <begin position="760"/>
        <end position="787"/>
    </location>
</feature>
<dbReference type="InterPro" id="IPR012934">
    <property type="entry name" value="Znf_AD"/>
</dbReference>
<keyword evidence="3" id="KW-0677">Repeat</keyword>
<sequence length="850" mass="99206">MEFQSNNEANTSDSTNYGIPLISENINKNDVKEDLPNTIEEEKELDIDVSVQLNDICRGCLRITTVKNMQQIFIGGMNIITMYENISKIKMEFDNLPTMICSNCIGELTKSNNFIKMLQQSATILNKAIHKIKTLNEKIKIDTDLHKMKNTISLTEALGRNHSEKILTGIEEIEKKDENQSHEIFENDIFGINNADSSSSDDLPLSHKFKLNAPNISTVINDNEMELNKFYLTKKRGRKRKSILENLQNNNKIIDKQENDNDILTSTDICPICCKKIRHISNHLQLVHLTNWNESRCLKCSYHNEDKEKLAEHCRNCVKTENPDNPVDGQVEYFENKSNDEEDDDFNDDADQDFELYEERDDFEEDENDVKAPEQTSGNQSIILHSKGQRKTYICNKCEDVDFPNYKHIESHLKTDHAEEKSCILCYEKFTNSLNVLYHMMVKHGKLKCCRLCLVSFKNSEELHAHYKSEEHNTKCTVCKEEFKNRKSLYEHRRKKHLNPQLENQKYKCPKCPKEFANSNNIRRHIMVAHNDQRFLCDTCGQSYTTKRNLKLHIQKFHEGIEVQNKVPKKNFFCEACGRELKIFHKYAIALHVAKHKGHNFVCKKCYDSFSSEDLFEKHVEESGHELFKCDKCASQFVREENFKIHLKNHDAPGWNKNMFATWGKSAKLRNEKGEFVCSYCPKVFKDKQRLDNHVRVHTNERPYKCHICSKGFKTWIHRKTHLNIHLGIKKWVCKYCSKAFTNSCTLKGHEMLHTGERPHHCPECEKGFITTSAMKKHQMVHFRNSNYSKKDKVIQKDEEKVSSDHEEHGEFLYKYGQIFSGTDVNYDESFTDPPKESVSLVAIDKELSC</sequence>
<proteinExistence type="predicted"/>
<dbReference type="GO" id="GO:0030674">
    <property type="term" value="F:protein-macromolecule adaptor activity"/>
    <property type="evidence" value="ECO:0007669"/>
    <property type="project" value="UniProtKB-ARBA"/>
</dbReference>
<dbReference type="Proteomes" id="UP001152799">
    <property type="component" value="Chromosome 1"/>
</dbReference>
<feature type="binding site" evidence="10">
    <location>
        <position position="104"/>
    </location>
    <ligand>
        <name>Zn(2+)</name>
        <dbReference type="ChEBI" id="CHEBI:29105"/>
    </ligand>
</feature>
<evidence type="ECO:0000256" key="5">
    <source>
        <dbReference type="ARBA" id="ARBA00022833"/>
    </source>
</evidence>
<dbReference type="PROSITE" id="PS51915">
    <property type="entry name" value="ZAD"/>
    <property type="match status" value="1"/>
</dbReference>
<comment type="subcellular location">
    <subcellularLocation>
        <location evidence="1">Nucleus</location>
    </subcellularLocation>
</comment>
<reference evidence="13" key="1">
    <citation type="submission" date="2022-01" db="EMBL/GenBank/DDBJ databases">
        <authorList>
            <person name="King R."/>
        </authorList>
    </citation>
    <scope>NUCLEOTIDE SEQUENCE</scope>
</reference>
<gene>
    <name evidence="13" type="ORF">CEUTPL_LOCUS219</name>
</gene>
<keyword evidence="5 10" id="KW-0862">Zinc</keyword>
<feature type="domain" description="C2H2-type" evidence="11">
    <location>
        <begin position="507"/>
        <end position="535"/>
    </location>
</feature>
<evidence type="ECO:0000256" key="9">
    <source>
        <dbReference type="PROSITE-ProRule" id="PRU00042"/>
    </source>
</evidence>
<dbReference type="AlphaFoldDB" id="A0A9N9QI14"/>
<dbReference type="InterPro" id="IPR050636">
    <property type="entry name" value="C2H2-ZF_domain-containing"/>
</dbReference>
<feature type="domain" description="C2H2-type" evidence="11">
    <location>
        <begin position="732"/>
        <end position="759"/>
    </location>
</feature>
<dbReference type="Pfam" id="PF00096">
    <property type="entry name" value="zf-C2H2"/>
    <property type="match status" value="4"/>
</dbReference>
<dbReference type="PANTHER" id="PTHR47772">
    <property type="entry name" value="ZINC FINGER PROTEIN 200"/>
    <property type="match status" value="1"/>
</dbReference>
<keyword evidence="14" id="KW-1185">Reference proteome</keyword>
<evidence type="ECO:0000256" key="1">
    <source>
        <dbReference type="ARBA" id="ARBA00004123"/>
    </source>
</evidence>
<feature type="binding site" evidence="10">
    <location>
        <position position="57"/>
    </location>
    <ligand>
        <name>Zn(2+)</name>
        <dbReference type="ChEBI" id="CHEBI:29105"/>
    </ligand>
</feature>
<feature type="domain" description="C2H2-type" evidence="11">
    <location>
        <begin position="676"/>
        <end position="703"/>
    </location>
</feature>
<dbReference type="OrthoDB" id="6105938at2759"/>
<evidence type="ECO:0000256" key="10">
    <source>
        <dbReference type="PROSITE-ProRule" id="PRU01263"/>
    </source>
</evidence>
<feature type="domain" description="C2H2-type" evidence="11">
    <location>
        <begin position="535"/>
        <end position="563"/>
    </location>
</feature>
<protein>
    <submittedName>
        <fullName evidence="13">Uncharacterized protein</fullName>
    </submittedName>
</protein>